<evidence type="ECO:0000256" key="1">
    <source>
        <dbReference type="ARBA" id="ARBA00004123"/>
    </source>
</evidence>
<keyword evidence="7" id="KW-0804">Transcription</keyword>
<dbReference type="SMART" id="SM01366">
    <property type="entry name" value="c-clamp"/>
    <property type="match status" value="1"/>
</dbReference>
<comment type="caution">
    <text evidence="10">The sequence shown here is derived from an EMBL/GenBank/DDBJ whole genome shotgun (WGS) entry which is preliminary data.</text>
</comment>
<proteinExistence type="predicted"/>
<dbReference type="PROSITE" id="PS00028">
    <property type="entry name" value="ZINC_FINGER_C2H2_1"/>
    <property type="match status" value="1"/>
</dbReference>
<dbReference type="AlphaFoldDB" id="A0A1D1UKU3"/>
<reference evidence="10 11" key="1">
    <citation type="journal article" date="2016" name="Nat. Commun.">
        <title>Extremotolerant tardigrade genome and improved radiotolerance of human cultured cells by tardigrade-unique protein.</title>
        <authorList>
            <person name="Hashimoto T."/>
            <person name="Horikawa D.D."/>
            <person name="Saito Y."/>
            <person name="Kuwahara H."/>
            <person name="Kozuka-Hata H."/>
            <person name="Shin-I T."/>
            <person name="Minakuchi Y."/>
            <person name="Ohishi K."/>
            <person name="Motoyama A."/>
            <person name="Aizu T."/>
            <person name="Enomoto A."/>
            <person name="Kondo K."/>
            <person name="Tanaka S."/>
            <person name="Hara Y."/>
            <person name="Koshikawa S."/>
            <person name="Sagara H."/>
            <person name="Miura T."/>
            <person name="Yokobori S."/>
            <person name="Miyagawa K."/>
            <person name="Suzuki Y."/>
            <person name="Kubo T."/>
            <person name="Oyama M."/>
            <person name="Kohara Y."/>
            <person name="Fujiyama A."/>
            <person name="Arakawa K."/>
            <person name="Katayama T."/>
            <person name="Toyoda A."/>
            <person name="Kunieda T."/>
        </authorList>
    </citation>
    <scope>NUCLEOTIDE SEQUENCE [LARGE SCALE GENOMIC DNA]</scope>
    <source>
        <strain evidence="10 11">YOKOZUNA-1</strain>
    </source>
</reference>
<organism evidence="10 11">
    <name type="scientific">Ramazzottius varieornatus</name>
    <name type="common">Water bear</name>
    <name type="synonym">Tardigrade</name>
    <dbReference type="NCBI Taxonomy" id="947166"/>
    <lineage>
        <taxon>Eukaryota</taxon>
        <taxon>Metazoa</taxon>
        <taxon>Ecdysozoa</taxon>
        <taxon>Tardigrada</taxon>
        <taxon>Eutardigrada</taxon>
        <taxon>Parachela</taxon>
        <taxon>Hypsibioidea</taxon>
        <taxon>Ramazzottiidae</taxon>
        <taxon>Ramazzottius</taxon>
    </lineage>
</organism>
<dbReference type="PANTHER" id="PTHR13006">
    <property type="entry name" value="PAPILLOMAVIRUS REGULATORY FACTOR PRF-1"/>
    <property type="match status" value="1"/>
</dbReference>
<keyword evidence="5" id="KW-0805">Transcription regulation</keyword>
<gene>
    <name evidence="10" type="primary">RvY_01624-1</name>
    <name evidence="10" type="synonym">RvY_01624.1</name>
    <name evidence="10" type="ORF">RvY_01624</name>
</gene>
<keyword evidence="4" id="KW-0862">Zinc</keyword>
<evidence type="ECO:0000256" key="6">
    <source>
        <dbReference type="ARBA" id="ARBA00023125"/>
    </source>
</evidence>
<evidence type="ECO:0000256" key="4">
    <source>
        <dbReference type="ARBA" id="ARBA00022833"/>
    </source>
</evidence>
<dbReference type="EMBL" id="BDGG01000001">
    <property type="protein sequence ID" value="GAU89025.1"/>
    <property type="molecule type" value="Genomic_DNA"/>
</dbReference>
<sequence>MSPFGIQPKTGYIRKKSVCTVPFALVPTGRNTYNNVKMPSKSSMKYWQVIPASMGFRYTKSQMKAMDRMMALPYPVLIPKHGGYDAAAFPKAVKRKGIVMTVPKKFSRGLSSGSAANSDTDYSDSASDISGGEFHHDLLRHFATADLPPKARKLSSKPPKTVGVQKPKKVMRVLTVEEKTARRFGVPLALPVKTEGKPSEEKVAEITPPIKESMETSAKDVVTATTTTTVTKNDTTLPCPGHLQFECTRCFILYSSFDQIEQHIGQFHIRQEDGCPVFQLSEDNFDSLVSIKWDATAVSNGSNVTAISNAANALAQQLMPPPPVWYRPSVTFTASATLSTSEVSCYRHVTTVRCPSAEPLSDDSFVSTSDWSLDAEIAMALDQSINHKVFQLPAEVKPKKVYKKKVLLKMKEKRPVVVKKPKVKSIKKRDREMEGMEVNGEWYSASTIRKVRLGLQERNGEKLRGGKNMRKCRSVYGIQSQDQWCNMCKWKKRCSRFGTPKPPKDEE</sequence>
<keyword evidence="8" id="KW-0539">Nucleus</keyword>
<dbReference type="GO" id="GO:0000978">
    <property type="term" value="F:RNA polymerase II cis-regulatory region sequence-specific DNA binding"/>
    <property type="evidence" value="ECO:0007669"/>
    <property type="project" value="TreeGrafter"/>
</dbReference>
<dbReference type="Proteomes" id="UP000186922">
    <property type="component" value="Unassembled WGS sequence"/>
</dbReference>
<keyword evidence="6" id="KW-0238">DNA-binding</keyword>
<dbReference type="GO" id="GO:0006357">
    <property type="term" value="P:regulation of transcription by RNA polymerase II"/>
    <property type="evidence" value="ECO:0007669"/>
    <property type="project" value="TreeGrafter"/>
</dbReference>
<keyword evidence="2" id="KW-0479">Metal-binding</keyword>
<dbReference type="GO" id="GO:0008270">
    <property type="term" value="F:zinc ion binding"/>
    <property type="evidence" value="ECO:0007669"/>
    <property type="project" value="UniProtKB-KW"/>
</dbReference>
<protein>
    <recommendedName>
        <fullName evidence="9">C2H2-type domain-containing protein</fullName>
    </recommendedName>
</protein>
<accession>A0A1D1UKU3</accession>
<evidence type="ECO:0000256" key="5">
    <source>
        <dbReference type="ARBA" id="ARBA00023015"/>
    </source>
</evidence>
<dbReference type="OrthoDB" id="10688286at2759"/>
<evidence type="ECO:0000256" key="2">
    <source>
        <dbReference type="ARBA" id="ARBA00022723"/>
    </source>
</evidence>
<dbReference type="InterPro" id="IPR052253">
    <property type="entry name" value="CR1/CR2-DNA-binding_regulator"/>
</dbReference>
<evidence type="ECO:0000313" key="10">
    <source>
        <dbReference type="EMBL" id="GAU89025.1"/>
    </source>
</evidence>
<evidence type="ECO:0000256" key="8">
    <source>
        <dbReference type="ARBA" id="ARBA00023242"/>
    </source>
</evidence>
<dbReference type="GO" id="GO:0005634">
    <property type="term" value="C:nucleus"/>
    <property type="evidence" value="ECO:0007669"/>
    <property type="project" value="UniProtKB-SubCell"/>
</dbReference>
<dbReference type="PANTHER" id="PTHR13006:SF9">
    <property type="entry name" value="GLUCOSE TRANSPORTER 4 ENHANCER FACTOR, ISOFORM G"/>
    <property type="match status" value="1"/>
</dbReference>
<keyword evidence="11" id="KW-1185">Reference proteome</keyword>
<comment type="subcellular location">
    <subcellularLocation>
        <location evidence="1">Nucleus</location>
    </subcellularLocation>
</comment>
<evidence type="ECO:0000259" key="9">
    <source>
        <dbReference type="PROSITE" id="PS00028"/>
    </source>
</evidence>
<dbReference type="InterPro" id="IPR013087">
    <property type="entry name" value="Znf_C2H2_type"/>
</dbReference>
<feature type="domain" description="C2H2-type" evidence="9">
    <location>
        <begin position="247"/>
        <end position="268"/>
    </location>
</feature>
<evidence type="ECO:0000256" key="3">
    <source>
        <dbReference type="ARBA" id="ARBA00022771"/>
    </source>
</evidence>
<evidence type="ECO:0000313" key="11">
    <source>
        <dbReference type="Proteomes" id="UP000186922"/>
    </source>
</evidence>
<dbReference type="GO" id="GO:0003700">
    <property type="term" value="F:DNA-binding transcription factor activity"/>
    <property type="evidence" value="ECO:0007669"/>
    <property type="project" value="TreeGrafter"/>
</dbReference>
<name>A0A1D1UKU3_RAMVA</name>
<evidence type="ECO:0000256" key="7">
    <source>
        <dbReference type="ARBA" id="ARBA00023163"/>
    </source>
</evidence>
<keyword evidence="3" id="KW-0863">Zinc-finger</keyword>